<dbReference type="EC" id="3.1.3.-" evidence="6"/>
<dbReference type="Gene3D" id="3.40.50.1000">
    <property type="entry name" value="HAD superfamily/HAD-like"/>
    <property type="match status" value="1"/>
</dbReference>
<dbReference type="SUPFAM" id="SSF56784">
    <property type="entry name" value="HAD-like"/>
    <property type="match status" value="1"/>
</dbReference>
<keyword evidence="4" id="KW-0460">Magnesium</keyword>
<sequence>MIELSKFRPRAVVFDLDGTLVDNMPLHAQAFERFAEAHDLPPLTMDLRRRIDGKRNSEIFPMLFEREMGMEEVLRFEEEKEGAYRQLSRGRLALVRGALTMLSRLETRGIGVAVATSAPLKNVLHTLAETGLDTRVTIIARGDEVARGKPFPDVFALAAERLHVASDECLAFEDAPIGVAAAVAAGMTCVGVATTFTAEQFNAHIPAPHAVLPDYEAFLAGPGRWLLDD</sequence>
<comment type="cofactor">
    <cofactor evidence="1">
        <name>Mg(2+)</name>
        <dbReference type="ChEBI" id="CHEBI:18420"/>
    </cofactor>
</comment>
<comment type="similarity">
    <text evidence="2">Belongs to the HAD-like hydrolase superfamily. CbbY/CbbZ/Gph/YieH family.</text>
</comment>
<dbReference type="SFLD" id="SFLDG01129">
    <property type="entry name" value="C1.5:_HAD__Beta-PGM__Phosphata"/>
    <property type="match status" value="1"/>
</dbReference>
<keyword evidence="6" id="KW-0378">Hydrolase</keyword>
<keyword evidence="3" id="KW-0479">Metal-binding</keyword>
<reference evidence="7" key="2">
    <citation type="submission" date="2016-04" db="EMBL/GenBank/DDBJ databases">
        <title>First Complete Genome Sequence of a Subdivision 6 Acidobacterium.</title>
        <authorList>
            <person name="Huang S."/>
            <person name="Vieira S."/>
            <person name="Bunk B."/>
            <person name="Riedel T."/>
            <person name="Sproeer C."/>
            <person name="Overmann J."/>
        </authorList>
    </citation>
    <scope>NUCLEOTIDE SEQUENCE [LARGE SCALE GENOMIC DNA]</scope>
    <source>
        <strain evidence="7">DSM 100886 HEG_-6_39</strain>
    </source>
</reference>
<dbReference type="InterPro" id="IPR051600">
    <property type="entry name" value="Beta-PGM-like"/>
</dbReference>
<dbReference type="EMBL" id="CP015136">
    <property type="protein sequence ID" value="AMY11260.1"/>
    <property type="molecule type" value="Genomic_DNA"/>
</dbReference>
<evidence type="ECO:0000256" key="5">
    <source>
        <dbReference type="ARBA" id="ARBA00023277"/>
    </source>
</evidence>
<keyword evidence="5" id="KW-0119">Carbohydrate metabolism</keyword>
<evidence type="ECO:0000313" key="6">
    <source>
        <dbReference type="EMBL" id="AMY11260.1"/>
    </source>
</evidence>
<dbReference type="PANTHER" id="PTHR46193:SF18">
    <property type="entry name" value="HEXITOL PHOSPHATASE B"/>
    <property type="match status" value="1"/>
</dbReference>
<dbReference type="GO" id="GO:0016787">
    <property type="term" value="F:hydrolase activity"/>
    <property type="evidence" value="ECO:0007669"/>
    <property type="project" value="UniProtKB-KW"/>
</dbReference>
<protein>
    <submittedName>
        <fullName evidence="6">Phosphorylated carbohydrates phosphatase</fullName>
        <ecNumber evidence="6">3.1.3.-</ecNumber>
    </submittedName>
</protein>
<keyword evidence="7" id="KW-1185">Reference proteome</keyword>
<name>A0A143PT50_LUTPR</name>
<dbReference type="KEGG" id="abac:LuPra_04507"/>
<evidence type="ECO:0000256" key="1">
    <source>
        <dbReference type="ARBA" id="ARBA00001946"/>
    </source>
</evidence>
<dbReference type="InterPro" id="IPR023198">
    <property type="entry name" value="PGP-like_dom2"/>
</dbReference>
<dbReference type="PRINTS" id="PR00413">
    <property type="entry name" value="HADHALOGNASE"/>
</dbReference>
<evidence type="ECO:0000256" key="2">
    <source>
        <dbReference type="ARBA" id="ARBA00006171"/>
    </source>
</evidence>
<dbReference type="NCBIfam" id="TIGR01509">
    <property type="entry name" value="HAD-SF-IA-v3"/>
    <property type="match status" value="1"/>
</dbReference>
<dbReference type="InterPro" id="IPR006439">
    <property type="entry name" value="HAD-SF_hydro_IA"/>
</dbReference>
<dbReference type="InterPro" id="IPR036412">
    <property type="entry name" value="HAD-like_sf"/>
</dbReference>
<dbReference type="Proteomes" id="UP000076079">
    <property type="component" value="Chromosome"/>
</dbReference>
<dbReference type="CDD" id="cd07505">
    <property type="entry name" value="HAD_BPGM-like"/>
    <property type="match status" value="1"/>
</dbReference>
<dbReference type="GO" id="GO:0046872">
    <property type="term" value="F:metal ion binding"/>
    <property type="evidence" value="ECO:0007669"/>
    <property type="project" value="UniProtKB-KW"/>
</dbReference>
<reference evidence="6 7" key="1">
    <citation type="journal article" date="2016" name="Genome Announc.">
        <title>First Complete Genome Sequence of a Subdivision 6 Acidobacterium Strain.</title>
        <authorList>
            <person name="Huang S."/>
            <person name="Vieira S."/>
            <person name="Bunk B."/>
            <person name="Riedel T."/>
            <person name="Sproer C."/>
            <person name="Overmann J."/>
        </authorList>
    </citation>
    <scope>NUCLEOTIDE SEQUENCE [LARGE SCALE GENOMIC DNA]</scope>
    <source>
        <strain evidence="7">DSM 100886 HEG_-6_39</strain>
    </source>
</reference>
<dbReference type="SFLD" id="SFLDG01135">
    <property type="entry name" value="C1.5.6:_HAD__Beta-PGM__Phospha"/>
    <property type="match status" value="1"/>
</dbReference>
<dbReference type="RefSeq" id="WP_110172823.1">
    <property type="nucleotide sequence ID" value="NZ_CP015136.1"/>
</dbReference>
<evidence type="ECO:0000256" key="4">
    <source>
        <dbReference type="ARBA" id="ARBA00022842"/>
    </source>
</evidence>
<dbReference type="SFLD" id="SFLDS00003">
    <property type="entry name" value="Haloacid_Dehalogenase"/>
    <property type="match status" value="1"/>
</dbReference>
<proteinExistence type="inferred from homology"/>
<dbReference type="InterPro" id="IPR023214">
    <property type="entry name" value="HAD_sf"/>
</dbReference>
<evidence type="ECO:0000256" key="3">
    <source>
        <dbReference type="ARBA" id="ARBA00022723"/>
    </source>
</evidence>
<dbReference type="AlphaFoldDB" id="A0A143PT50"/>
<dbReference type="PANTHER" id="PTHR46193">
    <property type="entry name" value="6-PHOSPHOGLUCONATE PHOSPHATASE"/>
    <property type="match status" value="1"/>
</dbReference>
<gene>
    <name evidence="6" type="ORF">LuPra_04507</name>
</gene>
<dbReference type="OrthoDB" id="9797743at2"/>
<dbReference type="InterPro" id="IPR041492">
    <property type="entry name" value="HAD_2"/>
</dbReference>
<accession>A0A143PT50</accession>
<dbReference type="Gene3D" id="1.10.150.240">
    <property type="entry name" value="Putative phosphatase, domain 2"/>
    <property type="match status" value="1"/>
</dbReference>
<dbReference type="STRING" id="1855912.LuPra_04507"/>
<evidence type="ECO:0000313" key="7">
    <source>
        <dbReference type="Proteomes" id="UP000076079"/>
    </source>
</evidence>
<organism evidence="6 7">
    <name type="scientific">Luteitalea pratensis</name>
    <dbReference type="NCBI Taxonomy" id="1855912"/>
    <lineage>
        <taxon>Bacteria</taxon>
        <taxon>Pseudomonadati</taxon>
        <taxon>Acidobacteriota</taxon>
        <taxon>Vicinamibacteria</taxon>
        <taxon>Vicinamibacterales</taxon>
        <taxon>Vicinamibacteraceae</taxon>
        <taxon>Luteitalea</taxon>
    </lineage>
</organism>
<dbReference type="Pfam" id="PF13419">
    <property type="entry name" value="HAD_2"/>
    <property type="match status" value="1"/>
</dbReference>